<dbReference type="RefSeq" id="WP_129313991.1">
    <property type="nucleotide sequence ID" value="NZ_NOIQ01000001.1"/>
</dbReference>
<dbReference type="InterPro" id="IPR020449">
    <property type="entry name" value="Tscrpt_reg_AraC-type_HTH"/>
</dbReference>
<dbReference type="EMBL" id="WOGT01000001">
    <property type="protein sequence ID" value="MUN53882.1"/>
    <property type="molecule type" value="Genomic_DNA"/>
</dbReference>
<evidence type="ECO:0000259" key="4">
    <source>
        <dbReference type="PROSITE" id="PS01124"/>
    </source>
</evidence>
<sequence length="251" mass="27508">MHNVNLSEVDHLPIDVLPIGTDYAPGHLLPRHSHRRAQLLYGARGVMQVDTDDGSWTVPAHRAVLIPAGTTHEVVMDAVTTWSLYIEPDAVPWWPTRCVVAEISPLLRELLRTANAFAADYDAAGRDGAVIDLILHELRGLTPTPLSVSLPHDEPFRSLCRRYLAEPDLAVSNADWARTAAMSLRTFDRRFLAQTGTSPAAWRSRARLLAGLRMLPSASVTEVAVRLGYSSPAAFTAAFTRAFGSPPTHYA</sequence>
<feature type="domain" description="HTH araC/xylS-type" evidence="4">
    <location>
        <begin position="154"/>
        <end position="251"/>
    </location>
</feature>
<evidence type="ECO:0000313" key="6">
    <source>
        <dbReference type="Proteomes" id="UP000462152"/>
    </source>
</evidence>
<dbReference type="PRINTS" id="PR00032">
    <property type="entry name" value="HTHARAC"/>
</dbReference>
<evidence type="ECO:0000313" key="5">
    <source>
        <dbReference type="EMBL" id="MUN53882.1"/>
    </source>
</evidence>
<protein>
    <submittedName>
        <fullName evidence="5">Helix-turn-helix domain-containing protein</fullName>
    </submittedName>
</protein>
<dbReference type="CDD" id="cd06124">
    <property type="entry name" value="cupin_NimR-like_N"/>
    <property type="match status" value="1"/>
</dbReference>
<dbReference type="InterPro" id="IPR011051">
    <property type="entry name" value="RmlC_Cupin_sf"/>
</dbReference>
<dbReference type="GO" id="GO:0043565">
    <property type="term" value="F:sequence-specific DNA binding"/>
    <property type="evidence" value="ECO:0007669"/>
    <property type="project" value="InterPro"/>
</dbReference>
<evidence type="ECO:0000256" key="2">
    <source>
        <dbReference type="ARBA" id="ARBA00023125"/>
    </source>
</evidence>
<keyword evidence="3" id="KW-0804">Transcription</keyword>
<dbReference type="Pfam" id="PF02311">
    <property type="entry name" value="AraC_binding"/>
    <property type="match status" value="1"/>
</dbReference>
<dbReference type="PANTHER" id="PTHR11019">
    <property type="entry name" value="HTH-TYPE TRANSCRIPTIONAL REGULATOR NIMR"/>
    <property type="match status" value="1"/>
</dbReference>
<keyword evidence="2" id="KW-0238">DNA-binding</keyword>
<evidence type="ECO:0000256" key="1">
    <source>
        <dbReference type="ARBA" id="ARBA00023015"/>
    </source>
</evidence>
<dbReference type="Gene3D" id="2.60.120.10">
    <property type="entry name" value="Jelly Rolls"/>
    <property type="match status" value="1"/>
</dbReference>
<dbReference type="OrthoDB" id="3194870at2"/>
<dbReference type="Pfam" id="PF12833">
    <property type="entry name" value="HTH_18"/>
    <property type="match status" value="1"/>
</dbReference>
<dbReference type="InterPro" id="IPR009057">
    <property type="entry name" value="Homeodomain-like_sf"/>
</dbReference>
<keyword evidence="6" id="KW-1185">Reference proteome</keyword>
<organism evidence="5 6">
    <name type="scientific">Rothia koreensis</name>
    <dbReference type="NCBI Taxonomy" id="592378"/>
    <lineage>
        <taxon>Bacteria</taxon>
        <taxon>Bacillati</taxon>
        <taxon>Actinomycetota</taxon>
        <taxon>Actinomycetes</taxon>
        <taxon>Micrococcales</taxon>
        <taxon>Micrococcaceae</taxon>
        <taxon>Rothia</taxon>
    </lineage>
</organism>
<accession>A0A7K1LG29</accession>
<dbReference type="PROSITE" id="PS00041">
    <property type="entry name" value="HTH_ARAC_FAMILY_1"/>
    <property type="match status" value="1"/>
</dbReference>
<dbReference type="SMART" id="SM00342">
    <property type="entry name" value="HTH_ARAC"/>
    <property type="match status" value="1"/>
</dbReference>
<dbReference type="AlphaFoldDB" id="A0A7K1LG29"/>
<keyword evidence="1" id="KW-0805">Transcription regulation</keyword>
<gene>
    <name evidence="5" type="ORF">GMA10_01340</name>
</gene>
<dbReference type="GO" id="GO:0003700">
    <property type="term" value="F:DNA-binding transcription factor activity"/>
    <property type="evidence" value="ECO:0007669"/>
    <property type="project" value="InterPro"/>
</dbReference>
<dbReference type="PANTHER" id="PTHR11019:SF159">
    <property type="entry name" value="TRANSCRIPTIONAL REGULATOR-RELATED"/>
    <property type="match status" value="1"/>
</dbReference>
<dbReference type="SUPFAM" id="SSF51182">
    <property type="entry name" value="RmlC-like cupins"/>
    <property type="match status" value="1"/>
</dbReference>
<dbReference type="Gene3D" id="1.10.10.60">
    <property type="entry name" value="Homeodomain-like"/>
    <property type="match status" value="2"/>
</dbReference>
<reference evidence="5 6" key="1">
    <citation type="submission" date="2019-12" db="EMBL/GenBank/DDBJ databases">
        <authorList>
            <person name="Li J."/>
            <person name="Shi Y."/>
            <person name="Xu G."/>
            <person name="Xiao D."/>
            <person name="Ran X."/>
        </authorList>
    </citation>
    <scope>NUCLEOTIDE SEQUENCE [LARGE SCALE GENOMIC DNA]</scope>
    <source>
        <strain evidence="5 6">JCM 15915</strain>
    </source>
</reference>
<proteinExistence type="predicted"/>
<dbReference type="InterPro" id="IPR014710">
    <property type="entry name" value="RmlC-like_jellyroll"/>
</dbReference>
<dbReference type="InterPro" id="IPR018062">
    <property type="entry name" value="HTH_AraC-typ_CS"/>
</dbReference>
<dbReference type="InterPro" id="IPR003313">
    <property type="entry name" value="AraC-bd"/>
</dbReference>
<name>A0A7K1LG29_9MICC</name>
<dbReference type="Proteomes" id="UP000462152">
    <property type="component" value="Unassembled WGS sequence"/>
</dbReference>
<comment type="caution">
    <text evidence="5">The sequence shown here is derived from an EMBL/GenBank/DDBJ whole genome shotgun (WGS) entry which is preliminary data.</text>
</comment>
<dbReference type="PROSITE" id="PS01124">
    <property type="entry name" value="HTH_ARAC_FAMILY_2"/>
    <property type="match status" value="1"/>
</dbReference>
<dbReference type="SUPFAM" id="SSF46689">
    <property type="entry name" value="Homeodomain-like"/>
    <property type="match status" value="1"/>
</dbReference>
<dbReference type="InterPro" id="IPR018060">
    <property type="entry name" value="HTH_AraC"/>
</dbReference>
<evidence type="ECO:0000256" key="3">
    <source>
        <dbReference type="ARBA" id="ARBA00023163"/>
    </source>
</evidence>